<dbReference type="EMBL" id="AP012160">
    <property type="protein sequence ID" value="BAK86205.1"/>
    <property type="molecule type" value="Genomic_DNA"/>
</dbReference>
<name>G2I8G2_KOMMN</name>
<dbReference type="HOGENOM" id="CLU_044348_11_2_5"/>
<dbReference type="KEGG" id="gxy:GLX_30510"/>
<accession>G2I8G2</accession>
<gene>
    <name evidence="1" type="ordered locus">GLX_30510</name>
</gene>
<dbReference type="eggNOG" id="COG3676">
    <property type="taxonomic scope" value="Bacteria"/>
</dbReference>
<dbReference type="PATRIC" id="fig|634177.7.peg.3362"/>
<evidence type="ECO:0000313" key="1">
    <source>
        <dbReference type="EMBL" id="BAK86205.1"/>
    </source>
</evidence>
<keyword evidence="1" id="KW-0614">Plasmid</keyword>
<dbReference type="AlphaFoldDB" id="G2I8G2"/>
<dbReference type="Proteomes" id="UP000009044">
    <property type="component" value="Plasmid pGXY010"/>
</dbReference>
<proteinExistence type="predicted"/>
<sequence>MKARRRSRPVFATQRCLLAHFVAGTPARSAAEIVGVNHNTATLFYHKLREIIIAHNALEAPLEGEIEVDESYFGGHRKGKRGRGGGIEEPLIDVLGR</sequence>
<reference evidence="1 2" key="1">
    <citation type="journal article" date="2011" name="J. Bacteriol.">
        <title>Complete genome sequence of NBRC 3288, a unique cellulose-nonproducing strain of Gluconacetobacter xylinus isolated from vinegar.</title>
        <authorList>
            <person name="Ogino H."/>
            <person name="Azuma Y."/>
            <person name="Hosoyama A."/>
            <person name="Nakazawa H."/>
            <person name="Matsutani M."/>
            <person name="Hasegawa A."/>
            <person name="Otsuyama K."/>
            <person name="Matsushita K."/>
            <person name="Fujita N."/>
            <person name="Shirai M."/>
        </authorList>
    </citation>
    <scope>NUCLEOTIDE SEQUENCE [LARGE SCALE GENOMIC DNA]</scope>
    <source>
        <strain evidence="2">NBRC 3288 / BCRC 11682 / LMG 1693</strain>
        <plasmid evidence="1 2">pGXY010</plasmid>
    </source>
</reference>
<geneLocation type="plasmid" evidence="1 2">
    <name>pGXY010</name>
</geneLocation>
<evidence type="ECO:0000313" key="2">
    <source>
        <dbReference type="Proteomes" id="UP000009044"/>
    </source>
</evidence>
<organism evidence="1 2">
    <name type="scientific">Komagataeibacter medellinensis (strain NBRC 3288 / BCRC 11682 / LMG 1693 / Kondo 51)</name>
    <name type="common">Gluconacetobacter medellinensis</name>
    <dbReference type="NCBI Taxonomy" id="634177"/>
    <lineage>
        <taxon>Bacteria</taxon>
        <taxon>Pseudomonadati</taxon>
        <taxon>Pseudomonadota</taxon>
        <taxon>Alphaproteobacteria</taxon>
        <taxon>Acetobacterales</taxon>
        <taxon>Acetobacteraceae</taxon>
        <taxon>Komagataeibacter</taxon>
    </lineage>
</organism>
<protein>
    <submittedName>
        <fullName evidence="1">Transposase</fullName>
    </submittedName>
</protein>